<organism evidence="1">
    <name type="scientific">Tanacetum cinerariifolium</name>
    <name type="common">Dalmatian daisy</name>
    <name type="synonym">Chrysanthemum cinerariifolium</name>
    <dbReference type="NCBI Taxonomy" id="118510"/>
    <lineage>
        <taxon>Eukaryota</taxon>
        <taxon>Viridiplantae</taxon>
        <taxon>Streptophyta</taxon>
        <taxon>Embryophyta</taxon>
        <taxon>Tracheophyta</taxon>
        <taxon>Spermatophyta</taxon>
        <taxon>Magnoliopsida</taxon>
        <taxon>eudicotyledons</taxon>
        <taxon>Gunneridae</taxon>
        <taxon>Pentapetalae</taxon>
        <taxon>asterids</taxon>
        <taxon>campanulids</taxon>
        <taxon>Asterales</taxon>
        <taxon>Asteraceae</taxon>
        <taxon>Asteroideae</taxon>
        <taxon>Anthemideae</taxon>
        <taxon>Anthemidinae</taxon>
        <taxon>Tanacetum</taxon>
    </lineage>
</organism>
<feature type="non-terminal residue" evidence="1">
    <location>
        <position position="1"/>
    </location>
</feature>
<name>A0A699VD90_TANCI</name>
<reference evidence="1" key="1">
    <citation type="journal article" date="2019" name="Sci. Rep.">
        <title>Draft genome of Tanacetum cinerariifolium, the natural source of mosquito coil.</title>
        <authorList>
            <person name="Yamashiro T."/>
            <person name="Shiraishi A."/>
            <person name="Satake H."/>
            <person name="Nakayama K."/>
        </authorList>
    </citation>
    <scope>NUCLEOTIDE SEQUENCE</scope>
</reference>
<evidence type="ECO:0008006" key="2">
    <source>
        <dbReference type="Google" id="ProtNLM"/>
    </source>
</evidence>
<evidence type="ECO:0000313" key="1">
    <source>
        <dbReference type="EMBL" id="GFD31501.1"/>
    </source>
</evidence>
<comment type="caution">
    <text evidence="1">The sequence shown here is derived from an EMBL/GenBank/DDBJ whole genome shotgun (WGS) entry which is preliminary data.</text>
</comment>
<gene>
    <name evidence="1" type="ORF">Tci_903470</name>
</gene>
<sequence>KEADFDLEEEIHLVENLLYGNSSLRPLEELNAEIANTIVESLSPSPIPIKDSDSLMDEIELFLVTDDLLPPRIKSDDYDSEGDIHFLKELLVNDSIPIPENESLNFDQDDPLFPCPPSEPPDVEFFFDLEPDPGKVIQL</sequence>
<accession>A0A699VD90</accession>
<dbReference type="EMBL" id="BKCJ011414783">
    <property type="protein sequence ID" value="GFD31501.1"/>
    <property type="molecule type" value="Genomic_DNA"/>
</dbReference>
<dbReference type="AlphaFoldDB" id="A0A699VD90"/>
<proteinExistence type="predicted"/>
<protein>
    <recommendedName>
        <fullName evidence="2">Reverse transcriptase domain-containing protein</fullName>
    </recommendedName>
</protein>